<evidence type="ECO:0000313" key="6">
    <source>
        <dbReference type="EMBL" id="CAE0698142.1"/>
    </source>
</evidence>
<proteinExistence type="predicted"/>
<evidence type="ECO:0000256" key="1">
    <source>
        <dbReference type="ARBA" id="ARBA00004123"/>
    </source>
</evidence>
<dbReference type="EMBL" id="HBIW01015750">
    <property type="protein sequence ID" value="CAE0698142.1"/>
    <property type="molecule type" value="Transcribed_RNA"/>
</dbReference>
<dbReference type="GO" id="GO:0003677">
    <property type="term" value="F:DNA binding"/>
    <property type="evidence" value="ECO:0007669"/>
    <property type="project" value="InterPro"/>
</dbReference>
<sequence length="1638" mass="180883">MSENGPPQPNERPPWASGADFQAPGTQPPPQAAPPWASGAPYVQYPPPGALPVVPLQQYPPQGMPYAPQFVPNAPMLYAVPPMMQMPPQQPMEESSSSEEEEDDEEDEHDDFLTGATPPSSPRASATRHVKIRLKIDGASVQENGNELAPLACALTGQRSSGAPLGGNRWGAVGQPSAAPIARQNLASMGVDERNKACVEALERYVVACGGSADLVKNWTATVETRKEGDTAGTYDVYYFDPAGKRYRSRAEVARAFFLAVPQRRTKATSTFGRTKKGRRRAAHAKRFAACTQHLRAALGRVLDDEQEAINPDVLKKQHAEADDRGSKSVAAANAKAERLREKLEDAREKEAGARGRLAEATENLKETPLPDASPELLAAVHKAENQPPGSVPIHETDLQLAYRIEQYQAARDRRQCCINDIEREGRVSKRLGECTLKLEELYQEARLAAEKRAQQEEERKAKRKAKERDALQRSRAPRKKRVSVDAPVQRRGKQKYPIDDSLLSEEPPVELAERPQTQDPCVELLRGLPPDKVGDVLAIHALLKAVAARRTAKGLKRGRPSTGLDLEESPNQPPPLHAFAAALASPLKTLPGPRGALEPLRRAHSCLLEVLLDDASADDYWSPPAVKEDPGYFGADSDDDGGFRYPAAKTTKLRARQHPWARVARRFSRAATKRLSEDPPDEQPSERVWDVVRTTEEVVAELKRGNEADADTRRWVSACDQASSACAQDALRCAARFTTLRSARNLLEHLSNLSADERKTGALALASAARDARPKCWTGPAADRDAARRDDAESAARTWASHLADTTQVNHKAREETRRARAEGWRVEGSEYLGRSVRRSVLDATGKPISHSEGAVRGWLDASRSDYNDSEGKPAALWHVYFSSGELEGDEEDLELSELLESLVPKSDDTDDEQPMKLPPVPRAKKVNEDDDEKKKDRRRGRKAKKTILEEYGEEREKVLEKLGGSKAAPFPRDAVQEALVLDAHDRAAAKKRALVEDVPPPPVFDPFEDNLDAPPAPPPPAPLRLPRPPQQAVGPKTWACLAGAVGARLAQRDEAPQALHRASKWLSEGYPYGGLGTRERVAVLKALCDAYASSYGCATLVDEASELRALRDAKAEADERERKRTLAEKEKETASQVREKLALEMGCDVPPEIDEKKPRKKSKKASGEGKRPRPRPGAAPPPLSALLDHLINIDAPCSVEQRNPKLPGSRVHALYERYRSATTIKEMLRLGARRGDIFNDVARGYTSLTTPLHARQYTACRAMGEDDPIPDFATFCVDGSMPSPDEEVAQATTDLQPSSQNSSPRASPPAQVAAPTRHRFRAEIAHARAVDACGGGDIEFVASIPALERKESEWGLQQRTETLRDARRKCIVTLRDACKPGDHGVDVQALKTALEQARSDEVLLEGLVPEEEDDTPPPPPKGQDDPAPGWFRKCEPRKSSDKVDVYYYPPDGVQLRSRPDVRRYFEGKPHMAQIGDRVLDPQVDFCFSEEPVPKVPVIPPKRWVCREVADACEALRDAEAKFEEIARRRAKVRDVRARALPRLEPLGYDRNKNAYWVFPRRDTLQMEAVPRPRPSSPLRIWVEDRSGAAPAWSFYEGTETLKQLAASLDDRGVRERALKDALADHLPVFGLDDVDD</sequence>
<feature type="region of interest" description="Disordered" evidence="4">
    <location>
        <begin position="454"/>
        <end position="518"/>
    </location>
</feature>
<gene>
    <name evidence="6" type="ORF">PCAL00307_LOCUS13578</name>
    <name evidence="7" type="ORF">PECAL_6P04340</name>
</gene>
<name>A0A7S3ZYT1_9STRA</name>
<dbReference type="Pfam" id="PF01429">
    <property type="entry name" value="MBD"/>
    <property type="match status" value="2"/>
</dbReference>
<evidence type="ECO:0000256" key="3">
    <source>
        <dbReference type="SAM" id="Coils"/>
    </source>
</evidence>
<dbReference type="InterPro" id="IPR016177">
    <property type="entry name" value="DNA-bd_dom_sf"/>
</dbReference>
<feature type="compositionally biased region" description="Basic and acidic residues" evidence="4">
    <location>
        <begin position="1114"/>
        <end position="1144"/>
    </location>
</feature>
<feature type="compositionally biased region" description="Pro residues" evidence="4">
    <location>
        <begin position="1"/>
        <end position="12"/>
    </location>
</feature>
<keyword evidence="8" id="KW-1185">Reference proteome</keyword>
<keyword evidence="3" id="KW-0175">Coiled coil</keyword>
<feature type="region of interest" description="Disordered" evidence="4">
    <location>
        <begin position="317"/>
        <end position="357"/>
    </location>
</feature>
<dbReference type="PANTHER" id="PTHR45691:SF1">
    <property type="entry name" value="FH2 DOMAIN-CONTAINING PROTEIN 1-RELATED"/>
    <property type="match status" value="1"/>
</dbReference>
<reference evidence="6" key="1">
    <citation type="submission" date="2021-01" db="EMBL/GenBank/DDBJ databases">
        <authorList>
            <person name="Corre E."/>
            <person name="Pelletier E."/>
            <person name="Niang G."/>
            <person name="Scheremetjew M."/>
            <person name="Finn R."/>
            <person name="Kale V."/>
            <person name="Holt S."/>
            <person name="Cochrane G."/>
            <person name="Meng A."/>
            <person name="Brown T."/>
            <person name="Cohen L."/>
        </authorList>
    </citation>
    <scope>NUCLEOTIDE SEQUENCE</scope>
    <source>
        <strain evidence="6">CCMP1756</strain>
    </source>
</reference>
<dbReference type="GO" id="GO:0005634">
    <property type="term" value="C:nucleus"/>
    <property type="evidence" value="ECO:0007669"/>
    <property type="project" value="UniProtKB-SubCell"/>
</dbReference>
<evidence type="ECO:0000313" key="8">
    <source>
        <dbReference type="Proteomes" id="UP000789595"/>
    </source>
</evidence>
<evidence type="ECO:0000256" key="4">
    <source>
        <dbReference type="SAM" id="MobiDB-lite"/>
    </source>
</evidence>
<feature type="compositionally biased region" description="Basic and acidic residues" evidence="4">
    <location>
        <begin position="317"/>
        <end position="327"/>
    </location>
</feature>
<dbReference type="SMART" id="SM00391">
    <property type="entry name" value="MBD"/>
    <property type="match status" value="2"/>
</dbReference>
<feature type="compositionally biased region" description="Basic and acidic residues" evidence="4">
    <location>
        <begin position="336"/>
        <end position="357"/>
    </location>
</feature>
<feature type="region of interest" description="Disordered" evidence="4">
    <location>
        <begin position="81"/>
        <end position="128"/>
    </location>
</feature>
<dbReference type="PANTHER" id="PTHR45691">
    <property type="entry name" value="PROTEIN DIAPHANOUS"/>
    <property type="match status" value="1"/>
</dbReference>
<feature type="region of interest" description="Disordered" evidence="4">
    <location>
        <begin position="1411"/>
        <end position="1437"/>
    </location>
</feature>
<feature type="region of interest" description="Disordered" evidence="4">
    <location>
        <begin position="1285"/>
        <end position="1317"/>
    </location>
</feature>
<dbReference type="SUPFAM" id="SSF54171">
    <property type="entry name" value="DNA-binding domain"/>
    <property type="match status" value="2"/>
</dbReference>
<dbReference type="GO" id="GO:0030041">
    <property type="term" value="P:actin filament polymerization"/>
    <property type="evidence" value="ECO:0007669"/>
    <property type="project" value="TreeGrafter"/>
</dbReference>
<feature type="compositionally biased region" description="Acidic residues" evidence="4">
    <location>
        <begin position="96"/>
        <end position="110"/>
    </location>
</feature>
<evidence type="ECO:0000313" key="7">
    <source>
        <dbReference type="EMBL" id="CAH0378837.1"/>
    </source>
</evidence>
<dbReference type="Pfam" id="PF15613">
    <property type="entry name" value="WSD"/>
    <property type="match status" value="1"/>
</dbReference>
<protein>
    <recommendedName>
        <fullName evidence="5">MBD domain-containing protein</fullName>
    </recommendedName>
</protein>
<reference evidence="7" key="2">
    <citation type="submission" date="2021-11" db="EMBL/GenBank/DDBJ databases">
        <authorList>
            <consortium name="Genoscope - CEA"/>
            <person name="William W."/>
        </authorList>
    </citation>
    <scope>NUCLEOTIDE SEQUENCE</scope>
</reference>
<comment type="subcellular location">
    <subcellularLocation>
        <location evidence="1">Nucleus</location>
    </subcellularLocation>
</comment>
<feature type="compositionally biased region" description="Basic and acidic residues" evidence="4">
    <location>
        <begin position="454"/>
        <end position="473"/>
    </location>
</feature>
<dbReference type="InterPro" id="IPR051412">
    <property type="entry name" value="Formin_Homology_Diaphanous_sf"/>
</dbReference>
<feature type="compositionally biased region" description="Low complexity" evidence="4">
    <location>
        <begin position="51"/>
        <end position="60"/>
    </location>
</feature>
<feature type="region of interest" description="Disordered" evidence="4">
    <location>
        <begin position="1010"/>
        <end position="1036"/>
    </location>
</feature>
<feature type="region of interest" description="Disordered" evidence="4">
    <location>
        <begin position="1"/>
        <end position="60"/>
    </location>
</feature>
<dbReference type="InterPro" id="IPR028941">
    <property type="entry name" value="WHIM2_dom"/>
</dbReference>
<feature type="region of interest" description="Disordered" evidence="4">
    <location>
        <begin position="905"/>
        <end position="947"/>
    </location>
</feature>
<feature type="domain" description="MBD" evidence="5">
    <location>
        <begin position="1418"/>
        <end position="1494"/>
    </location>
</feature>
<keyword evidence="2" id="KW-0539">Nucleus</keyword>
<dbReference type="Proteomes" id="UP000789595">
    <property type="component" value="Unassembled WGS sequence"/>
</dbReference>
<accession>A0A7S3ZYT1</accession>
<dbReference type="PROSITE" id="PS50982">
    <property type="entry name" value="MBD"/>
    <property type="match status" value="2"/>
</dbReference>
<evidence type="ECO:0000259" key="5">
    <source>
        <dbReference type="PROSITE" id="PS50982"/>
    </source>
</evidence>
<dbReference type="EMBL" id="CAKKNE010000006">
    <property type="protein sequence ID" value="CAH0378837.1"/>
    <property type="molecule type" value="Genomic_DNA"/>
</dbReference>
<feature type="domain" description="MBD" evidence="5">
    <location>
        <begin position="205"/>
        <end position="277"/>
    </location>
</feature>
<dbReference type="GO" id="GO:0005884">
    <property type="term" value="C:actin filament"/>
    <property type="evidence" value="ECO:0007669"/>
    <property type="project" value="TreeGrafter"/>
</dbReference>
<dbReference type="OrthoDB" id="10072024at2759"/>
<feature type="region of interest" description="Disordered" evidence="4">
    <location>
        <begin position="1114"/>
        <end position="1186"/>
    </location>
</feature>
<feature type="compositionally biased region" description="Pro residues" evidence="4">
    <location>
        <begin position="1016"/>
        <end position="1031"/>
    </location>
</feature>
<evidence type="ECO:0000256" key="2">
    <source>
        <dbReference type="ARBA" id="ARBA00023242"/>
    </source>
</evidence>
<dbReference type="Gene3D" id="3.30.890.10">
    <property type="entry name" value="Methyl-cpg-binding Protein 2, Chain A"/>
    <property type="match status" value="2"/>
</dbReference>
<feature type="compositionally biased region" description="Polar residues" evidence="4">
    <location>
        <begin position="1292"/>
        <end position="1307"/>
    </location>
</feature>
<organism evidence="6">
    <name type="scientific">Pelagomonas calceolata</name>
    <dbReference type="NCBI Taxonomy" id="35677"/>
    <lineage>
        <taxon>Eukaryota</taxon>
        <taxon>Sar</taxon>
        <taxon>Stramenopiles</taxon>
        <taxon>Ochrophyta</taxon>
        <taxon>Pelagophyceae</taxon>
        <taxon>Pelagomonadales</taxon>
        <taxon>Pelagomonadaceae</taxon>
        <taxon>Pelagomonas</taxon>
    </lineage>
</organism>
<feature type="compositionally biased region" description="Basic residues" evidence="4">
    <location>
        <begin position="937"/>
        <end position="947"/>
    </location>
</feature>
<feature type="coiled-coil region" evidence="3">
    <location>
        <begin position="1510"/>
        <end position="1537"/>
    </location>
</feature>
<dbReference type="InterPro" id="IPR001739">
    <property type="entry name" value="Methyl_CpG_DNA-bd"/>
</dbReference>
<dbReference type="CDD" id="cd00122">
    <property type="entry name" value="MBD"/>
    <property type="match status" value="1"/>
</dbReference>